<dbReference type="AlphaFoldDB" id="A0A3A6PCN5"/>
<gene>
    <name evidence="2" type="ORF">D3P09_16970</name>
</gene>
<dbReference type="RefSeq" id="WP_120112372.1">
    <property type="nucleotide sequence ID" value="NZ_QXQB01000003.1"/>
</dbReference>
<comment type="caution">
    <text evidence="2">The sequence shown here is derived from an EMBL/GenBank/DDBJ whole genome shotgun (WGS) entry which is preliminary data.</text>
</comment>
<accession>A0A3A6PCN5</accession>
<dbReference type="OrthoDB" id="5845122at2"/>
<name>A0A3A6PCN5_9BACL</name>
<evidence type="ECO:0000259" key="1">
    <source>
        <dbReference type="PROSITE" id="PS51272"/>
    </source>
</evidence>
<feature type="domain" description="SLH" evidence="1">
    <location>
        <begin position="1"/>
        <end position="50"/>
    </location>
</feature>
<protein>
    <submittedName>
        <fullName evidence="2">S-layer homology domain-containing protein</fullName>
    </submittedName>
</protein>
<dbReference type="Proteomes" id="UP000267798">
    <property type="component" value="Unassembled WGS sequence"/>
</dbReference>
<dbReference type="EMBL" id="QXQB01000003">
    <property type="protein sequence ID" value="RJX39182.1"/>
    <property type="molecule type" value="Genomic_DNA"/>
</dbReference>
<dbReference type="Pfam" id="PF00395">
    <property type="entry name" value="SLH"/>
    <property type="match status" value="1"/>
</dbReference>
<proteinExistence type="predicted"/>
<sequence length="50" mass="5199">MPSWANSSVDKALPAGILSGYEDGAFRAGRETTRGEAAAMIYKLLAALGI</sequence>
<evidence type="ECO:0000313" key="2">
    <source>
        <dbReference type="EMBL" id="RJX39182.1"/>
    </source>
</evidence>
<reference evidence="2 3" key="1">
    <citation type="submission" date="2018-09" db="EMBL/GenBank/DDBJ databases">
        <title>Paenibacillus aracenensis nov. sp. isolated from a cave in southern Spain.</title>
        <authorList>
            <person name="Jurado V."/>
            <person name="Gutierrez-Patricio S."/>
            <person name="Gonzalez-Pimentel J.L."/>
            <person name="Miller A.Z."/>
            <person name="Laiz L."/>
            <person name="Saiz-Jimenez C."/>
        </authorList>
    </citation>
    <scope>NUCLEOTIDE SEQUENCE [LARGE SCALE GENOMIC DNA]</scope>
    <source>
        <strain evidence="2 3">JCM 19203</strain>
    </source>
</reference>
<keyword evidence="3" id="KW-1185">Reference proteome</keyword>
<dbReference type="InterPro" id="IPR001119">
    <property type="entry name" value="SLH_dom"/>
</dbReference>
<organism evidence="2 3">
    <name type="scientific">Paenibacillus pinisoli</name>
    <dbReference type="NCBI Taxonomy" id="1276110"/>
    <lineage>
        <taxon>Bacteria</taxon>
        <taxon>Bacillati</taxon>
        <taxon>Bacillota</taxon>
        <taxon>Bacilli</taxon>
        <taxon>Bacillales</taxon>
        <taxon>Paenibacillaceae</taxon>
        <taxon>Paenibacillus</taxon>
    </lineage>
</organism>
<evidence type="ECO:0000313" key="3">
    <source>
        <dbReference type="Proteomes" id="UP000267798"/>
    </source>
</evidence>
<dbReference type="PROSITE" id="PS51272">
    <property type="entry name" value="SLH"/>
    <property type="match status" value="1"/>
</dbReference>